<accession>A0A8S5TSU0</accession>
<dbReference type="EMBL" id="BK015922">
    <property type="protein sequence ID" value="DAF85282.1"/>
    <property type="molecule type" value="Genomic_DNA"/>
</dbReference>
<protein>
    <submittedName>
        <fullName evidence="1">Uncharacterized protein</fullName>
    </submittedName>
</protein>
<name>A0A8S5TSU0_9CAUD</name>
<evidence type="ECO:0000313" key="1">
    <source>
        <dbReference type="EMBL" id="DAF85282.1"/>
    </source>
</evidence>
<organism evidence="1">
    <name type="scientific">Siphoviridae sp. ct8aS59</name>
    <dbReference type="NCBI Taxonomy" id="2825365"/>
    <lineage>
        <taxon>Viruses</taxon>
        <taxon>Duplodnaviria</taxon>
        <taxon>Heunggongvirae</taxon>
        <taxon>Uroviricota</taxon>
        <taxon>Caudoviricetes</taxon>
    </lineage>
</organism>
<reference evidence="1" key="1">
    <citation type="journal article" date="2021" name="Proc. Natl. Acad. Sci. U.S.A.">
        <title>A Catalog of Tens of Thousands of Viruses from Human Metagenomes Reveals Hidden Associations with Chronic Diseases.</title>
        <authorList>
            <person name="Tisza M.J."/>
            <person name="Buck C.B."/>
        </authorList>
    </citation>
    <scope>NUCLEOTIDE SEQUENCE</scope>
    <source>
        <strain evidence="1">Ct8aS59</strain>
    </source>
</reference>
<proteinExistence type="predicted"/>
<sequence>MHHCQILWKRIAVSTKEMNVTIAHPLQFQS</sequence>